<evidence type="ECO:0008006" key="4">
    <source>
        <dbReference type="Google" id="ProtNLM"/>
    </source>
</evidence>
<dbReference type="FunCoup" id="B9SCT3">
    <property type="interactions" value="1"/>
</dbReference>
<gene>
    <name evidence="2" type="ORF">RCOM_1281560</name>
</gene>
<evidence type="ECO:0000313" key="3">
    <source>
        <dbReference type="Proteomes" id="UP000008311"/>
    </source>
</evidence>
<feature type="region of interest" description="Disordered" evidence="1">
    <location>
        <begin position="1"/>
        <end position="55"/>
    </location>
</feature>
<dbReference type="PANTHER" id="PTHR34207:SF14">
    <property type="entry name" value="PROTEIN BIC1"/>
    <property type="match status" value="1"/>
</dbReference>
<dbReference type="STRING" id="3988.B9SCT3"/>
<feature type="compositionally biased region" description="Low complexity" evidence="1">
    <location>
        <begin position="11"/>
        <end position="27"/>
    </location>
</feature>
<reference evidence="3" key="1">
    <citation type="journal article" date="2010" name="Nat. Biotechnol.">
        <title>Draft genome sequence of the oilseed species Ricinus communis.</title>
        <authorList>
            <person name="Chan A.P."/>
            <person name="Crabtree J."/>
            <person name="Zhao Q."/>
            <person name="Lorenzi H."/>
            <person name="Orvis J."/>
            <person name="Puiu D."/>
            <person name="Melake-Berhan A."/>
            <person name="Jones K.M."/>
            <person name="Redman J."/>
            <person name="Chen G."/>
            <person name="Cahoon E.B."/>
            <person name="Gedil M."/>
            <person name="Stanke M."/>
            <person name="Haas B.J."/>
            <person name="Wortman J.R."/>
            <person name="Fraser-Liggett C.M."/>
            <person name="Ravel J."/>
            <person name="Rabinowicz P.D."/>
        </authorList>
    </citation>
    <scope>NUCLEOTIDE SEQUENCE [LARGE SCALE GENOMIC DNA]</scope>
    <source>
        <strain evidence="3">cv. Hale</strain>
    </source>
</reference>
<dbReference type="PANTHER" id="PTHR34207">
    <property type="entry name" value="PROTEIN BIC1"/>
    <property type="match status" value="1"/>
</dbReference>
<dbReference type="Proteomes" id="UP000008311">
    <property type="component" value="Unassembled WGS sequence"/>
</dbReference>
<name>B9SCT3_RICCO</name>
<feature type="compositionally biased region" description="Polar residues" evidence="1">
    <location>
        <begin position="1"/>
        <end position="10"/>
    </location>
</feature>
<protein>
    <recommendedName>
        <fullName evidence="4">Protein BIC1</fullName>
    </recommendedName>
</protein>
<organism evidence="2 3">
    <name type="scientific">Ricinus communis</name>
    <name type="common">Castor bean</name>
    <dbReference type="NCBI Taxonomy" id="3988"/>
    <lineage>
        <taxon>Eukaryota</taxon>
        <taxon>Viridiplantae</taxon>
        <taxon>Streptophyta</taxon>
        <taxon>Embryophyta</taxon>
        <taxon>Tracheophyta</taxon>
        <taxon>Spermatophyta</taxon>
        <taxon>Magnoliopsida</taxon>
        <taxon>eudicotyledons</taxon>
        <taxon>Gunneridae</taxon>
        <taxon>Pentapetalae</taxon>
        <taxon>rosids</taxon>
        <taxon>fabids</taxon>
        <taxon>Malpighiales</taxon>
        <taxon>Euphorbiaceae</taxon>
        <taxon>Acalyphoideae</taxon>
        <taxon>Acalypheae</taxon>
        <taxon>Ricinus</taxon>
    </lineage>
</organism>
<dbReference type="InParanoid" id="B9SCT3"/>
<dbReference type="AlphaFoldDB" id="B9SCT3"/>
<evidence type="ECO:0000313" key="2">
    <source>
        <dbReference type="EMBL" id="EEF38528.1"/>
    </source>
</evidence>
<accession>B9SCT3</accession>
<sequence length="140" mass="15617">MRSSHQILAFSSSETNKSSSSSSGMLSAREGHGNEANENNNNVIIINKSEKDHRDHEVLVEKKDCGRERLKKHREEVAGQVLIPDTWGQEDLLKDWIDCSSFDKSLAPDGIASARQALVAASASHHHHHQQQRLRIGSRC</sequence>
<feature type="compositionally biased region" description="Low complexity" evidence="1">
    <location>
        <begin position="36"/>
        <end position="47"/>
    </location>
</feature>
<dbReference type="GO" id="GO:0009785">
    <property type="term" value="P:blue light signaling pathway"/>
    <property type="evidence" value="ECO:0007669"/>
    <property type="project" value="InterPro"/>
</dbReference>
<dbReference type="EMBL" id="EQ973924">
    <property type="protein sequence ID" value="EEF38528.1"/>
    <property type="molecule type" value="Genomic_DNA"/>
</dbReference>
<keyword evidence="3" id="KW-1185">Reference proteome</keyword>
<proteinExistence type="predicted"/>
<dbReference type="CDD" id="cd22645">
    <property type="entry name" value="BIC1_CID"/>
    <property type="match status" value="1"/>
</dbReference>
<evidence type="ECO:0000256" key="1">
    <source>
        <dbReference type="SAM" id="MobiDB-lite"/>
    </source>
</evidence>
<dbReference type="InterPro" id="IPR040374">
    <property type="entry name" value="BIC"/>
</dbReference>